<dbReference type="RefSeq" id="WP_171837301.1">
    <property type="nucleotide sequence ID" value="NZ_CP053709.1"/>
</dbReference>
<evidence type="ECO:0000313" key="2">
    <source>
        <dbReference type="Proteomes" id="UP000500767"/>
    </source>
</evidence>
<keyword evidence="1" id="KW-0614">Plasmid</keyword>
<reference evidence="1 2" key="1">
    <citation type="journal article" date="2014" name="World J. Microbiol. Biotechnol.">
        <title>Biodiversity and physiological characteristics of Antarctic and Arctic lichens-associated bacteria.</title>
        <authorList>
            <person name="Lee Y.M."/>
            <person name="Kim E.H."/>
            <person name="Lee H.K."/>
            <person name="Hong S.G."/>
        </authorList>
    </citation>
    <scope>NUCLEOTIDE SEQUENCE [LARGE SCALE GENOMIC DNA]</scope>
    <source>
        <strain evidence="1 2">PAMC 26569</strain>
        <plasmid evidence="1">unnamed1</plasmid>
    </source>
</reference>
<sequence length="156" mass="17572">MTESETHLEGRTQVEPVRELIKAYDNVTPFVPRRMSISIALKHNELVHKGGLYTGNGDFFGHRVIVSLEQAIHLRPAFNIFTGNEMTRFDIKVKPSLVLCLPLKPNLDLNLPEVEVAVLVKALLQGRTVAIYGVHIDHPGEIFEACIRPAFIDYED</sequence>
<protein>
    <submittedName>
        <fullName evidence="1">Uncharacterized protein</fullName>
    </submittedName>
</protein>
<dbReference type="KEGG" id="lck:HN018_22080"/>
<evidence type="ECO:0000313" key="1">
    <source>
        <dbReference type="EMBL" id="QKE92918.1"/>
    </source>
</evidence>
<geneLocation type="plasmid" evidence="1 2">
    <name>unnamed1</name>
</geneLocation>
<accession>A0A6M8HX08</accession>
<name>A0A6M8HX08_9PROT</name>
<dbReference type="EMBL" id="CP053709">
    <property type="protein sequence ID" value="QKE92918.1"/>
    <property type="molecule type" value="Genomic_DNA"/>
</dbReference>
<keyword evidence="2" id="KW-1185">Reference proteome</keyword>
<proteinExistence type="predicted"/>
<dbReference type="Proteomes" id="UP000500767">
    <property type="component" value="Plasmid unnamed1"/>
</dbReference>
<gene>
    <name evidence="1" type="ORF">HN018_22080</name>
</gene>
<organism evidence="1 2">
    <name type="scientific">Lichenicola cladoniae</name>
    <dbReference type="NCBI Taxonomy" id="1484109"/>
    <lineage>
        <taxon>Bacteria</taxon>
        <taxon>Pseudomonadati</taxon>
        <taxon>Pseudomonadota</taxon>
        <taxon>Alphaproteobacteria</taxon>
        <taxon>Acetobacterales</taxon>
        <taxon>Acetobacteraceae</taxon>
        <taxon>Lichenicola</taxon>
    </lineage>
</organism>
<dbReference type="AlphaFoldDB" id="A0A6M8HX08"/>